<keyword evidence="1" id="KW-0812">Transmembrane</keyword>
<comment type="caution">
    <text evidence="2">The sequence shown here is derived from an EMBL/GenBank/DDBJ whole genome shotgun (WGS) entry which is preliminary data.</text>
</comment>
<keyword evidence="3" id="KW-1185">Reference proteome</keyword>
<reference evidence="2" key="2">
    <citation type="submission" date="2023-06" db="EMBL/GenBank/DDBJ databases">
        <authorList>
            <consortium name="Lawrence Berkeley National Laboratory"/>
            <person name="Haridas S."/>
            <person name="Hensen N."/>
            <person name="Bonometti L."/>
            <person name="Westerberg I."/>
            <person name="Brannstrom I.O."/>
            <person name="Guillou S."/>
            <person name="Cros-Aarteil S."/>
            <person name="Calhoun S."/>
            <person name="Kuo A."/>
            <person name="Mondo S."/>
            <person name="Pangilinan J."/>
            <person name="Riley R."/>
            <person name="Labutti K."/>
            <person name="Andreopoulos B."/>
            <person name="Lipzen A."/>
            <person name="Chen C."/>
            <person name="Yanf M."/>
            <person name="Daum C."/>
            <person name="Ng V."/>
            <person name="Clum A."/>
            <person name="Steindorff A."/>
            <person name="Ohm R."/>
            <person name="Martin F."/>
            <person name="Silar P."/>
            <person name="Natvig D."/>
            <person name="Lalanne C."/>
            <person name="Gautier V."/>
            <person name="Ament-Velasquez S.L."/>
            <person name="Kruys A."/>
            <person name="Hutchinson M.I."/>
            <person name="Powell A.J."/>
            <person name="Barry K."/>
            <person name="Miller A.N."/>
            <person name="Grigoriev I.V."/>
            <person name="Debuchy R."/>
            <person name="Gladieux P."/>
            <person name="Thoren M.H."/>
            <person name="Johannesson H."/>
        </authorList>
    </citation>
    <scope>NUCLEOTIDE SEQUENCE</scope>
    <source>
        <strain evidence="2">CBS 958.72</strain>
    </source>
</reference>
<dbReference type="EMBL" id="JAULSN010000002">
    <property type="protein sequence ID" value="KAK3378763.1"/>
    <property type="molecule type" value="Genomic_DNA"/>
</dbReference>
<dbReference type="Proteomes" id="UP001287356">
    <property type="component" value="Unassembled WGS sequence"/>
</dbReference>
<evidence type="ECO:0000313" key="3">
    <source>
        <dbReference type="Proteomes" id="UP001287356"/>
    </source>
</evidence>
<proteinExistence type="predicted"/>
<keyword evidence="1" id="KW-0472">Membrane</keyword>
<organism evidence="2 3">
    <name type="scientific">Lasiosphaeria ovina</name>
    <dbReference type="NCBI Taxonomy" id="92902"/>
    <lineage>
        <taxon>Eukaryota</taxon>
        <taxon>Fungi</taxon>
        <taxon>Dikarya</taxon>
        <taxon>Ascomycota</taxon>
        <taxon>Pezizomycotina</taxon>
        <taxon>Sordariomycetes</taxon>
        <taxon>Sordariomycetidae</taxon>
        <taxon>Sordariales</taxon>
        <taxon>Lasiosphaeriaceae</taxon>
        <taxon>Lasiosphaeria</taxon>
    </lineage>
</organism>
<dbReference type="AlphaFoldDB" id="A0AAE0NCW8"/>
<accession>A0AAE0NCW8</accession>
<keyword evidence="1" id="KW-1133">Transmembrane helix</keyword>
<feature type="transmembrane region" description="Helical" evidence="1">
    <location>
        <begin position="20"/>
        <end position="39"/>
    </location>
</feature>
<name>A0AAE0NCW8_9PEZI</name>
<evidence type="ECO:0000313" key="2">
    <source>
        <dbReference type="EMBL" id="KAK3378763.1"/>
    </source>
</evidence>
<gene>
    <name evidence="2" type="ORF">B0T24DRAFT_139125</name>
</gene>
<protein>
    <submittedName>
        <fullName evidence="2">Uncharacterized protein</fullName>
    </submittedName>
</protein>
<sequence length="86" mass="9476">MEGSCGDCNWSHQSRVQMPTGWLVGLLVSLLAGWLADVARAWLNAALRRAATQSPFLPVELETVCGHISRPRPSHHWTSKVGRNLS</sequence>
<reference evidence="2" key="1">
    <citation type="journal article" date="2023" name="Mol. Phylogenet. Evol.">
        <title>Genome-scale phylogeny and comparative genomics of the fungal order Sordariales.</title>
        <authorList>
            <person name="Hensen N."/>
            <person name="Bonometti L."/>
            <person name="Westerberg I."/>
            <person name="Brannstrom I.O."/>
            <person name="Guillou S."/>
            <person name="Cros-Aarteil S."/>
            <person name="Calhoun S."/>
            <person name="Haridas S."/>
            <person name="Kuo A."/>
            <person name="Mondo S."/>
            <person name="Pangilinan J."/>
            <person name="Riley R."/>
            <person name="LaButti K."/>
            <person name="Andreopoulos B."/>
            <person name="Lipzen A."/>
            <person name="Chen C."/>
            <person name="Yan M."/>
            <person name="Daum C."/>
            <person name="Ng V."/>
            <person name="Clum A."/>
            <person name="Steindorff A."/>
            <person name="Ohm R.A."/>
            <person name="Martin F."/>
            <person name="Silar P."/>
            <person name="Natvig D.O."/>
            <person name="Lalanne C."/>
            <person name="Gautier V."/>
            <person name="Ament-Velasquez S.L."/>
            <person name="Kruys A."/>
            <person name="Hutchinson M.I."/>
            <person name="Powell A.J."/>
            <person name="Barry K."/>
            <person name="Miller A.N."/>
            <person name="Grigoriev I.V."/>
            <person name="Debuchy R."/>
            <person name="Gladieux P."/>
            <person name="Hiltunen Thoren M."/>
            <person name="Johannesson H."/>
        </authorList>
    </citation>
    <scope>NUCLEOTIDE SEQUENCE</scope>
    <source>
        <strain evidence="2">CBS 958.72</strain>
    </source>
</reference>
<evidence type="ECO:0000256" key="1">
    <source>
        <dbReference type="SAM" id="Phobius"/>
    </source>
</evidence>